<sequence>MFNFLAYSGARIGEAITLKWKDFNFNENSVHIRRTLYNPNNNKQKYELTSTKNTGAERKLLIDQEQFIQKNKRLYKECTDKGNLPSIGSYNY</sequence>
<organism evidence="3 4">
    <name type="scientific">Pueribacillus theae</name>
    <dbReference type="NCBI Taxonomy" id="2171751"/>
    <lineage>
        <taxon>Bacteria</taxon>
        <taxon>Bacillati</taxon>
        <taxon>Bacillota</taxon>
        <taxon>Bacilli</taxon>
        <taxon>Bacillales</taxon>
        <taxon>Bacillaceae</taxon>
        <taxon>Pueribacillus</taxon>
    </lineage>
</organism>
<dbReference type="InterPro" id="IPR013762">
    <property type="entry name" value="Integrase-like_cat_sf"/>
</dbReference>
<dbReference type="InterPro" id="IPR002104">
    <property type="entry name" value="Integrase_catalytic"/>
</dbReference>
<dbReference type="Proteomes" id="UP000245998">
    <property type="component" value="Unassembled WGS sequence"/>
</dbReference>
<keyword evidence="4" id="KW-1185">Reference proteome</keyword>
<accession>A0A2U1JN91</accession>
<dbReference type="AlphaFoldDB" id="A0A2U1JN91"/>
<protein>
    <recommendedName>
        <fullName evidence="2">Tyr recombinase domain-containing protein</fullName>
    </recommendedName>
</protein>
<evidence type="ECO:0000313" key="4">
    <source>
        <dbReference type="Proteomes" id="UP000245998"/>
    </source>
</evidence>
<dbReference type="GO" id="GO:0006310">
    <property type="term" value="P:DNA recombination"/>
    <property type="evidence" value="ECO:0007669"/>
    <property type="project" value="UniProtKB-KW"/>
</dbReference>
<dbReference type="OrthoDB" id="9803188at2"/>
<dbReference type="SUPFAM" id="SSF56349">
    <property type="entry name" value="DNA breaking-rejoining enzymes"/>
    <property type="match status" value="1"/>
</dbReference>
<feature type="domain" description="Tyr recombinase" evidence="2">
    <location>
        <begin position="1"/>
        <end position="92"/>
    </location>
</feature>
<dbReference type="PROSITE" id="PS51898">
    <property type="entry name" value="TYR_RECOMBINASE"/>
    <property type="match status" value="1"/>
</dbReference>
<comment type="caution">
    <text evidence="3">The sequence shown here is derived from an EMBL/GenBank/DDBJ whole genome shotgun (WGS) entry which is preliminary data.</text>
</comment>
<gene>
    <name evidence="3" type="ORF">DCC39_17480</name>
</gene>
<dbReference type="GO" id="GO:0015074">
    <property type="term" value="P:DNA integration"/>
    <property type="evidence" value="ECO:0007669"/>
    <property type="project" value="InterPro"/>
</dbReference>
<dbReference type="Gene3D" id="1.10.443.10">
    <property type="entry name" value="Intergrase catalytic core"/>
    <property type="match status" value="1"/>
</dbReference>
<name>A0A2U1JN91_9BACI</name>
<reference evidence="3 4" key="1">
    <citation type="submission" date="2018-04" db="EMBL/GenBank/DDBJ databases">
        <title>Camelliibacillus theae gen. nov., sp. nov., isolated from Pu'er tea.</title>
        <authorList>
            <person name="Niu L."/>
        </authorList>
    </citation>
    <scope>NUCLEOTIDE SEQUENCE [LARGE SCALE GENOMIC DNA]</scope>
    <source>
        <strain evidence="3 4">T8</strain>
    </source>
</reference>
<evidence type="ECO:0000313" key="3">
    <source>
        <dbReference type="EMBL" id="PWA06328.1"/>
    </source>
</evidence>
<dbReference type="GO" id="GO:0003677">
    <property type="term" value="F:DNA binding"/>
    <property type="evidence" value="ECO:0007669"/>
    <property type="project" value="InterPro"/>
</dbReference>
<dbReference type="EMBL" id="QCZG01000060">
    <property type="protein sequence ID" value="PWA06328.1"/>
    <property type="molecule type" value="Genomic_DNA"/>
</dbReference>
<proteinExistence type="predicted"/>
<dbReference type="InterPro" id="IPR011010">
    <property type="entry name" value="DNA_brk_join_enz"/>
</dbReference>
<keyword evidence="1" id="KW-0233">DNA recombination</keyword>
<evidence type="ECO:0000256" key="1">
    <source>
        <dbReference type="ARBA" id="ARBA00023172"/>
    </source>
</evidence>
<evidence type="ECO:0000259" key="2">
    <source>
        <dbReference type="PROSITE" id="PS51898"/>
    </source>
</evidence>
<dbReference type="RefSeq" id="WP_116556179.1">
    <property type="nucleotide sequence ID" value="NZ_QCZG01000060.1"/>
</dbReference>